<dbReference type="RefSeq" id="WP_147656531.1">
    <property type="nucleotide sequence ID" value="NZ_BMFM01000001.1"/>
</dbReference>
<dbReference type="GO" id="GO:0003700">
    <property type="term" value="F:DNA-binding transcription factor activity"/>
    <property type="evidence" value="ECO:0007669"/>
    <property type="project" value="TreeGrafter"/>
</dbReference>
<evidence type="ECO:0000313" key="5">
    <source>
        <dbReference type="Proteomes" id="UP000321062"/>
    </source>
</evidence>
<dbReference type="Proteomes" id="UP000321062">
    <property type="component" value="Chromosome"/>
</dbReference>
<dbReference type="PRINTS" id="PR00455">
    <property type="entry name" value="HTHTETR"/>
</dbReference>
<gene>
    <name evidence="4" type="ORF">FNA67_14565</name>
</gene>
<keyword evidence="3" id="KW-0804">Transcription</keyword>
<evidence type="ECO:0000256" key="2">
    <source>
        <dbReference type="ARBA" id="ARBA00023125"/>
    </source>
</evidence>
<dbReference type="SUPFAM" id="SSF46689">
    <property type="entry name" value="Homeodomain-like"/>
    <property type="match status" value="1"/>
</dbReference>
<dbReference type="InterPro" id="IPR009057">
    <property type="entry name" value="Homeodomain-like_sf"/>
</dbReference>
<dbReference type="FunFam" id="1.10.10.60:FF:000141">
    <property type="entry name" value="TetR family transcriptional regulator"/>
    <property type="match status" value="1"/>
</dbReference>
<dbReference type="InterPro" id="IPR050109">
    <property type="entry name" value="HTH-type_TetR-like_transc_reg"/>
</dbReference>
<dbReference type="AlphaFoldDB" id="A0A5B9DSL1"/>
<dbReference type="PROSITE" id="PS50977">
    <property type="entry name" value="HTH_TETR_2"/>
    <property type="match status" value="1"/>
</dbReference>
<keyword evidence="5" id="KW-1185">Reference proteome</keyword>
<organism evidence="4 5">
    <name type="scientific">Paradevosia tibetensis</name>
    <dbReference type="NCBI Taxonomy" id="1447062"/>
    <lineage>
        <taxon>Bacteria</taxon>
        <taxon>Pseudomonadati</taxon>
        <taxon>Pseudomonadota</taxon>
        <taxon>Alphaproteobacteria</taxon>
        <taxon>Hyphomicrobiales</taxon>
        <taxon>Devosiaceae</taxon>
        <taxon>Paradevosia</taxon>
    </lineage>
</organism>
<proteinExistence type="predicted"/>
<evidence type="ECO:0000256" key="3">
    <source>
        <dbReference type="ARBA" id="ARBA00023163"/>
    </source>
</evidence>
<dbReference type="EMBL" id="CP041690">
    <property type="protein sequence ID" value="QEE21334.1"/>
    <property type="molecule type" value="Genomic_DNA"/>
</dbReference>
<dbReference type="GO" id="GO:0000976">
    <property type="term" value="F:transcription cis-regulatory region binding"/>
    <property type="evidence" value="ECO:0007669"/>
    <property type="project" value="TreeGrafter"/>
</dbReference>
<dbReference type="Gene3D" id="1.10.10.60">
    <property type="entry name" value="Homeodomain-like"/>
    <property type="match status" value="1"/>
</dbReference>
<dbReference type="PANTHER" id="PTHR30055:SF146">
    <property type="entry name" value="HTH-TYPE TRANSCRIPTIONAL DUAL REGULATOR CECR"/>
    <property type="match status" value="1"/>
</dbReference>
<accession>A0A5B9DSL1</accession>
<dbReference type="OrthoDB" id="9816431at2"/>
<sequence length="216" mass="23750">MESLSELIREPAMQRGQSAKRKCILDAATAVFVREGVAGASIDLIAAEAGVSRQTIYNHIGDKEKLFVAVVAEVSARSSYRLIQTIGTFPDHPTDLESDLVEFAMRLCSNCMCDADAMALRTLIEKEGPRYPELFETWKQYGPGSNWPAISGRFAKLAHQGYLDIEDPDLAARQFMALVNADLAVTREIGQAPRPAEIRSAATNAVRTFLKAFGKR</sequence>
<dbReference type="Pfam" id="PF00440">
    <property type="entry name" value="TetR_N"/>
    <property type="match status" value="1"/>
</dbReference>
<evidence type="ECO:0000256" key="1">
    <source>
        <dbReference type="ARBA" id="ARBA00023015"/>
    </source>
</evidence>
<evidence type="ECO:0000313" key="4">
    <source>
        <dbReference type="EMBL" id="QEE21334.1"/>
    </source>
</evidence>
<dbReference type="Gene3D" id="1.10.357.10">
    <property type="entry name" value="Tetracycline Repressor, domain 2"/>
    <property type="match status" value="1"/>
</dbReference>
<keyword evidence="1" id="KW-0805">Transcription regulation</keyword>
<reference evidence="4 5" key="1">
    <citation type="journal article" date="2015" name="Int. J. Syst. Evol. Microbiol.">
        <title>Youhaiella tibetensis gen. nov., sp. nov., isolated from subsurface sediment.</title>
        <authorList>
            <person name="Wang Y.X."/>
            <person name="Huang F.Q."/>
            <person name="Nogi Y."/>
            <person name="Pang S.J."/>
            <person name="Wang P.K."/>
            <person name="Lv J."/>
        </authorList>
    </citation>
    <scope>NUCLEOTIDE SEQUENCE [LARGE SCALE GENOMIC DNA]</scope>
    <source>
        <strain evidence="5">fig4</strain>
    </source>
</reference>
<dbReference type="InterPro" id="IPR001647">
    <property type="entry name" value="HTH_TetR"/>
</dbReference>
<name>A0A5B9DSL1_9HYPH</name>
<dbReference type="InterPro" id="IPR039536">
    <property type="entry name" value="TetR_C_Proteobacteria"/>
</dbReference>
<keyword evidence="2" id="KW-0238">DNA-binding</keyword>
<dbReference type="KEGG" id="yti:FNA67_14565"/>
<protein>
    <submittedName>
        <fullName evidence="4">TetR/AcrR family transcriptional regulator</fullName>
    </submittedName>
</protein>
<dbReference type="Pfam" id="PF14246">
    <property type="entry name" value="TetR_C_7"/>
    <property type="match status" value="1"/>
</dbReference>
<dbReference type="PANTHER" id="PTHR30055">
    <property type="entry name" value="HTH-TYPE TRANSCRIPTIONAL REGULATOR RUTR"/>
    <property type="match status" value="1"/>
</dbReference>